<proteinExistence type="inferred from homology"/>
<keyword evidence="7" id="KW-1185">Reference proteome</keyword>
<keyword evidence="4" id="KW-1133">Transmembrane helix</keyword>
<dbReference type="PANTHER" id="PTHR48043:SF159">
    <property type="entry name" value="EG:EG0003.4 PROTEIN-RELATED"/>
    <property type="match status" value="1"/>
</dbReference>
<dbReference type="EMBL" id="FZQP02004111">
    <property type="protein sequence ID" value="VVC99404.1"/>
    <property type="molecule type" value="Genomic_DNA"/>
</dbReference>
<keyword evidence="4" id="KW-0472">Membrane</keyword>
<dbReference type="Pfam" id="PF00201">
    <property type="entry name" value="UDPGT"/>
    <property type="match status" value="3"/>
</dbReference>
<keyword evidence="3" id="KW-0808">Transferase</keyword>
<reference evidence="6 7" key="1">
    <citation type="submission" date="2017-07" db="EMBL/GenBank/DDBJ databases">
        <authorList>
            <person name="Talla V."/>
            <person name="Backstrom N."/>
        </authorList>
    </citation>
    <scope>NUCLEOTIDE SEQUENCE [LARGE SCALE GENOMIC DNA]</scope>
</reference>
<organism evidence="6 7">
    <name type="scientific">Leptidea sinapis</name>
    <dbReference type="NCBI Taxonomy" id="189913"/>
    <lineage>
        <taxon>Eukaryota</taxon>
        <taxon>Metazoa</taxon>
        <taxon>Ecdysozoa</taxon>
        <taxon>Arthropoda</taxon>
        <taxon>Hexapoda</taxon>
        <taxon>Insecta</taxon>
        <taxon>Pterygota</taxon>
        <taxon>Neoptera</taxon>
        <taxon>Endopterygota</taxon>
        <taxon>Lepidoptera</taxon>
        <taxon>Glossata</taxon>
        <taxon>Ditrysia</taxon>
        <taxon>Papilionoidea</taxon>
        <taxon>Pieridae</taxon>
        <taxon>Dismorphiinae</taxon>
        <taxon>Leptidea</taxon>
    </lineage>
</organism>
<evidence type="ECO:0000256" key="2">
    <source>
        <dbReference type="ARBA" id="ARBA00022676"/>
    </source>
</evidence>
<keyword evidence="2" id="KW-0328">Glycosyltransferase</keyword>
<name>A0A5E4QN32_9NEOP</name>
<evidence type="ECO:0000313" key="7">
    <source>
        <dbReference type="Proteomes" id="UP000324832"/>
    </source>
</evidence>
<comment type="similarity">
    <text evidence="1">Belongs to the UDP-glycosyltransferase family.</text>
</comment>
<dbReference type="InterPro" id="IPR050271">
    <property type="entry name" value="UDP-glycosyltransferase"/>
</dbReference>
<evidence type="ECO:0000256" key="5">
    <source>
        <dbReference type="SAM" id="SignalP"/>
    </source>
</evidence>
<dbReference type="GO" id="GO:0008194">
    <property type="term" value="F:UDP-glycosyltransferase activity"/>
    <property type="evidence" value="ECO:0007669"/>
    <property type="project" value="InterPro"/>
</dbReference>
<evidence type="ECO:0000313" key="6">
    <source>
        <dbReference type="EMBL" id="VVC99404.1"/>
    </source>
</evidence>
<feature type="chain" id="PRO_5022706839" description="UDP-glycosyltransferases domain-containing protein" evidence="5">
    <location>
        <begin position="19"/>
        <end position="902"/>
    </location>
</feature>
<keyword evidence="5" id="KW-0732">Signal</keyword>
<dbReference type="InterPro" id="IPR002213">
    <property type="entry name" value="UDP_glucos_trans"/>
</dbReference>
<feature type="transmembrane region" description="Helical" evidence="4">
    <location>
        <begin position="450"/>
        <end position="476"/>
    </location>
</feature>
<accession>A0A5E4QN32</accession>
<evidence type="ECO:0000256" key="4">
    <source>
        <dbReference type="SAM" id="Phobius"/>
    </source>
</evidence>
<gene>
    <name evidence="6" type="ORF">LSINAPIS_LOCUS10292</name>
</gene>
<dbReference type="PANTHER" id="PTHR48043">
    <property type="entry name" value="EG:EG0003.4 PROTEIN-RELATED"/>
    <property type="match status" value="1"/>
</dbReference>
<sequence length="902" mass="103812">MNSIFYLILVTYLTRTDCARILAIFPTPSISHQVVFRPLTQALANRGHEVTVITPDPAFKDNAPRNLTEIDVHDISYDFWRKFLLKNAAVGGNTDILNAFSILSESFSKTFFLQLETEDVQKIVRSKATYDLLLIEECVRPALVFSYIFKNVPVIRISSGGVMVSAYKSTGLPNHPLLFASILQRRFHNLTIWEKIQAFIHNAGLEYIYATHQIEEDKQLKRIIGPDVLPLHKLMENIDLVFYNNFPIWAGNIPVPPNVVYIGGIYEKPKQEIPEDLKIFLDSSKHGVIYVSFGTNTKSSLFPKSQVHIFTKVFSKLPYDVLWRWDEDISGKSKNIRITKWVPQPDLLRLPMFADQWYNVEKYKYFGIGTKLDMNSFNEQDLRSAISEVIENRSYRDNIVKLRHIINDEPQKGLDKAIWWTEYVLRHGGAKHLRSPAANMSWMEYYEVKLILTVISIILVLVTLIMYSIITIYKYIVKMTLLSRTDCARILAIFPTPSISHQVVFRPLTQALAKRGHEVTVITPDPAFKDNATRNLTEIDVHDVSYDFWRKFVLKNAAVGGNTDILNAFSILSESLSKTFFLQLETEDVQKIVRSKANYDLLLIEECVRPALVFSYIFKNVPVIRISSGGVMVSAYQSTGLPNHPLLFANVFQRRLNNLTVWEKIQAFIHNAGLEYIYSTHEIEDDIQLKRIIGPDVPPLQKLMENIDLVFYNNFHIWTANIPVPPNVMYIGGIYKKPKQEIPEDLKIFLDSSKHGVIYVRFGTNTKSSLFPKSQVDIFTKVFSELPYDVLWRWDEDSTEEAIIGGVPLIGLPMFADQWYNVEKYKYFGIGIKLDINSFNEQDLRSAISEVIENRSYRDNIVKLRQILSDEPQKGLDKAIWWTEYVLRHGGAKHLRSPAANM</sequence>
<evidence type="ECO:0008006" key="8">
    <source>
        <dbReference type="Google" id="ProtNLM"/>
    </source>
</evidence>
<evidence type="ECO:0000256" key="1">
    <source>
        <dbReference type="ARBA" id="ARBA00009995"/>
    </source>
</evidence>
<dbReference type="Proteomes" id="UP000324832">
    <property type="component" value="Unassembled WGS sequence"/>
</dbReference>
<evidence type="ECO:0000256" key="3">
    <source>
        <dbReference type="ARBA" id="ARBA00022679"/>
    </source>
</evidence>
<dbReference type="SUPFAM" id="SSF53756">
    <property type="entry name" value="UDP-Glycosyltransferase/glycogen phosphorylase"/>
    <property type="match status" value="2"/>
</dbReference>
<dbReference type="Gene3D" id="3.40.50.2000">
    <property type="entry name" value="Glycogen Phosphorylase B"/>
    <property type="match status" value="6"/>
</dbReference>
<keyword evidence="4" id="KW-0812">Transmembrane</keyword>
<dbReference type="CDD" id="cd03784">
    <property type="entry name" value="GT1_Gtf-like"/>
    <property type="match status" value="2"/>
</dbReference>
<protein>
    <recommendedName>
        <fullName evidence="8">UDP-glycosyltransferases domain-containing protein</fullName>
    </recommendedName>
</protein>
<dbReference type="AlphaFoldDB" id="A0A5E4QN32"/>
<feature type="signal peptide" evidence="5">
    <location>
        <begin position="1"/>
        <end position="18"/>
    </location>
</feature>